<evidence type="ECO:0000313" key="2">
    <source>
        <dbReference type="EMBL" id="RDY69235.1"/>
    </source>
</evidence>
<evidence type="ECO:0000313" key="3">
    <source>
        <dbReference type="Proteomes" id="UP000256829"/>
    </source>
</evidence>
<sequence>MSASMSLTFAEKYPTSAENRHCSAGAQRQLPPILGAGRSASTVSLIAPSMRLPAESISTSSPRRMRYQTRPKRGPSAQRSLLAAHQT</sequence>
<dbReference type="Proteomes" id="UP000256829">
    <property type="component" value="Unassembled WGS sequence"/>
</dbReference>
<accession>A0A3D8VIS7</accession>
<comment type="caution">
    <text evidence="2">The sequence shown here is derived from an EMBL/GenBank/DDBJ whole genome shotgun (WGS) entry which is preliminary data.</text>
</comment>
<dbReference type="EMBL" id="QTJR01000001">
    <property type="protein sequence ID" value="RDY69235.1"/>
    <property type="molecule type" value="Genomic_DNA"/>
</dbReference>
<proteinExistence type="predicted"/>
<feature type="region of interest" description="Disordered" evidence="1">
    <location>
        <begin position="54"/>
        <end position="87"/>
    </location>
</feature>
<protein>
    <submittedName>
        <fullName evidence="2">Uncharacterized protein</fullName>
    </submittedName>
</protein>
<name>A0A3D8VIS7_9GAMM</name>
<evidence type="ECO:0000256" key="1">
    <source>
        <dbReference type="SAM" id="MobiDB-lite"/>
    </source>
</evidence>
<gene>
    <name evidence="2" type="ORF">DX912_00195</name>
</gene>
<keyword evidence="3" id="KW-1185">Reference proteome</keyword>
<dbReference type="AlphaFoldDB" id="A0A3D8VIS7"/>
<reference evidence="2 3" key="1">
    <citation type="submission" date="2018-08" db="EMBL/GenBank/DDBJ databases">
        <title>Lysobacter soli KCTC 22011, whole genome shotgun sequence.</title>
        <authorList>
            <person name="Zhang X."/>
            <person name="Feng G."/>
            <person name="Zhu H."/>
        </authorList>
    </citation>
    <scope>NUCLEOTIDE SEQUENCE [LARGE SCALE GENOMIC DNA]</scope>
    <source>
        <strain evidence="2 3">KCTC 22011</strain>
    </source>
</reference>
<organism evidence="2 3">
    <name type="scientific">Lysobacter soli</name>
    <dbReference type="NCBI Taxonomy" id="453783"/>
    <lineage>
        <taxon>Bacteria</taxon>
        <taxon>Pseudomonadati</taxon>
        <taxon>Pseudomonadota</taxon>
        <taxon>Gammaproteobacteria</taxon>
        <taxon>Lysobacterales</taxon>
        <taxon>Lysobacteraceae</taxon>
        <taxon>Lysobacter</taxon>
    </lineage>
</organism>
<feature type="compositionally biased region" description="Basic residues" evidence="1">
    <location>
        <begin position="63"/>
        <end position="73"/>
    </location>
</feature>